<evidence type="ECO:0000313" key="3">
    <source>
        <dbReference type="Proteomes" id="UP001050691"/>
    </source>
</evidence>
<feature type="transmembrane region" description="Helical" evidence="1">
    <location>
        <begin position="38"/>
        <end position="56"/>
    </location>
</feature>
<name>A0AAV5A6N0_9AGAM</name>
<dbReference type="PANTHER" id="PTHR32251">
    <property type="entry name" value="3-OXO-5-ALPHA-STEROID 4-DEHYDROGENASE"/>
    <property type="match status" value="1"/>
</dbReference>
<keyword evidence="1" id="KW-0812">Transmembrane</keyword>
<organism evidence="2 3">
    <name type="scientific">Clathrus columnatus</name>
    <dbReference type="NCBI Taxonomy" id="1419009"/>
    <lineage>
        <taxon>Eukaryota</taxon>
        <taxon>Fungi</taxon>
        <taxon>Dikarya</taxon>
        <taxon>Basidiomycota</taxon>
        <taxon>Agaricomycotina</taxon>
        <taxon>Agaricomycetes</taxon>
        <taxon>Phallomycetidae</taxon>
        <taxon>Phallales</taxon>
        <taxon>Clathraceae</taxon>
        <taxon>Clathrus</taxon>
    </lineage>
</organism>
<feature type="transmembrane region" description="Helical" evidence="1">
    <location>
        <begin position="12"/>
        <end position="32"/>
    </location>
</feature>
<protein>
    <recommendedName>
        <fullName evidence="4">DUF1295-domain-containing protein</fullName>
    </recommendedName>
</protein>
<dbReference type="Pfam" id="PF06966">
    <property type="entry name" value="DUF1295"/>
    <property type="match status" value="1"/>
</dbReference>
<sequence>MQHISPEFSVPIKFCLFNIAWTWIASVITRNVSQVDRVWTFLPTIYTAYYAIYPLLPFADPGIKSLGVSPRAGLMLLLQILWMVRLSYNTWRRGLFSLKDEDYRWEICRKQVPGWAFQIFNFFFIAVAQNILLFILGLPAHNALIRQPTTLGATDIILAELALVVLALEFTADNQQWSFQIKGVINPNEWFGACISWTEDDRQRESISGKKYPDYAAYQERVGMFWPFGTIVKGHLLNSKGKKAEIDRKVWGPVKGKRIE</sequence>
<keyword evidence="1" id="KW-1133">Transmembrane helix</keyword>
<dbReference type="GO" id="GO:0016020">
    <property type="term" value="C:membrane"/>
    <property type="evidence" value="ECO:0007669"/>
    <property type="project" value="TreeGrafter"/>
</dbReference>
<accession>A0AAV5A6N0</accession>
<reference evidence="2" key="1">
    <citation type="submission" date="2021-10" db="EMBL/GenBank/DDBJ databases">
        <title>De novo Genome Assembly of Clathrus columnatus (Basidiomycota, Fungi) Using Illumina and Nanopore Sequence Data.</title>
        <authorList>
            <person name="Ogiso-Tanaka E."/>
            <person name="Itagaki H."/>
            <person name="Hosoya T."/>
            <person name="Hosaka K."/>
        </authorList>
    </citation>
    <scope>NUCLEOTIDE SEQUENCE</scope>
    <source>
        <strain evidence="2">MO-923</strain>
    </source>
</reference>
<dbReference type="Proteomes" id="UP001050691">
    <property type="component" value="Unassembled WGS sequence"/>
</dbReference>
<dbReference type="PANTHER" id="PTHR32251:SF23">
    <property type="entry name" value="3-OXO-5-ALPHA-STEROID 4-DEHYDROGENASE (DUF1295)"/>
    <property type="match status" value="1"/>
</dbReference>
<dbReference type="AlphaFoldDB" id="A0AAV5A6N0"/>
<evidence type="ECO:0000313" key="2">
    <source>
        <dbReference type="EMBL" id="GJJ08293.1"/>
    </source>
</evidence>
<feature type="transmembrane region" description="Helical" evidence="1">
    <location>
        <begin position="115"/>
        <end position="138"/>
    </location>
</feature>
<comment type="caution">
    <text evidence="2">The sequence shown here is derived from an EMBL/GenBank/DDBJ whole genome shotgun (WGS) entry which is preliminary data.</text>
</comment>
<keyword evidence="3" id="KW-1185">Reference proteome</keyword>
<evidence type="ECO:0000256" key="1">
    <source>
        <dbReference type="SAM" id="Phobius"/>
    </source>
</evidence>
<evidence type="ECO:0008006" key="4">
    <source>
        <dbReference type="Google" id="ProtNLM"/>
    </source>
</evidence>
<dbReference type="EMBL" id="BPWL01000003">
    <property type="protein sequence ID" value="GJJ08293.1"/>
    <property type="molecule type" value="Genomic_DNA"/>
</dbReference>
<keyword evidence="1" id="KW-0472">Membrane</keyword>
<proteinExistence type="predicted"/>
<gene>
    <name evidence="2" type="ORF">Clacol_002504</name>
</gene>
<dbReference type="InterPro" id="IPR010721">
    <property type="entry name" value="UstE-like"/>
</dbReference>
<feature type="transmembrane region" description="Helical" evidence="1">
    <location>
        <begin position="68"/>
        <end position="88"/>
    </location>
</feature>